<feature type="non-terminal residue" evidence="8">
    <location>
        <position position="1"/>
    </location>
</feature>
<evidence type="ECO:0000313" key="8">
    <source>
        <dbReference type="EMBL" id="KAG0251717.1"/>
    </source>
</evidence>
<dbReference type="GO" id="GO:0005524">
    <property type="term" value="F:ATP binding"/>
    <property type="evidence" value="ECO:0007669"/>
    <property type="project" value="UniProtKB-KW"/>
</dbReference>
<accession>A0A9P6TYM7</accession>
<evidence type="ECO:0000256" key="4">
    <source>
        <dbReference type="ARBA" id="ARBA00022741"/>
    </source>
</evidence>
<dbReference type="SMART" id="SM00382">
    <property type="entry name" value="AAA"/>
    <property type="match status" value="1"/>
</dbReference>
<feature type="domain" description="AAA+ ATPase" evidence="7">
    <location>
        <begin position="289"/>
        <end position="422"/>
    </location>
</feature>
<proteinExistence type="inferred from homology"/>
<comment type="caution">
    <text evidence="8">The sequence shown here is derived from an EMBL/GenBank/DDBJ whole genome shotgun (WGS) entry which is preliminary data.</text>
</comment>
<dbReference type="InterPro" id="IPR027417">
    <property type="entry name" value="P-loop_NTPase"/>
</dbReference>
<dbReference type="InterPro" id="IPR003960">
    <property type="entry name" value="ATPase_AAA_CS"/>
</dbReference>
<evidence type="ECO:0000313" key="9">
    <source>
        <dbReference type="Proteomes" id="UP000807716"/>
    </source>
</evidence>
<keyword evidence="3" id="KW-0963">Cytoplasm</keyword>
<dbReference type="GO" id="GO:0005737">
    <property type="term" value="C:cytoplasm"/>
    <property type="evidence" value="ECO:0007669"/>
    <property type="project" value="UniProtKB-SubCell"/>
</dbReference>
<dbReference type="InterPro" id="IPR003959">
    <property type="entry name" value="ATPase_AAA_core"/>
</dbReference>
<dbReference type="InterPro" id="IPR041569">
    <property type="entry name" value="AAA_lid_3"/>
</dbReference>
<keyword evidence="9" id="KW-1185">Reference proteome</keyword>
<dbReference type="SUPFAM" id="SSF52540">
    <property type="entry name" value="P-loop containing nucleoside triphosphate hydrolases"/>
    <property type="match status" value="2"/>
</dbReference>
<dbReference type="InterPro" id="IPR050168">
    <property type="entry name" value="AAA_ATPase_domain"/>
</dbReference>
<dbReference type="GO" id="GO:0016887">
    <property type="term" value="F:ATP hydrolysis activity"/>
    <property type="evidence" value="ECO:0007669"/>
    <property type="project" value="InterPro"/>
</dbReference>
<dbReference type="OrthoDB" id="10254455at2759"/>
<evidence type="ECO:0000256" key="5">
    <source>
        <dbReference type="ARBA" id="ARBA00022840"/>
    </source>
</evidence>
<dbReference type="EMBL" id="JAAAJB010000725">
    <property type="protein sequence ID" value="KAG0251717.1"/>
    <property type="molecule type" value="Genomic_DNA"/>
</dbReference>
<name>A0A9P6TYM7_9FUNG</name>
<dbReference type="Proteomes" id="UP000807716">
    <property type="component" value="Unassembled WGS sequence"/>
</dbReference>
<dbReference type="Pfam" id="PF00004">
    <property type="entry name" value="AAA"/>
    <property type="match status" value="1"/>
</dbReference>
<dbReference type="FunFam" id="3.40.50.300:FF:001054">
    <property type="entry name" value="ATPase, AAA family, putative"/>
    <property type="match status" value="1"/>
</dbReference>
<comment type="similarity">
    <text evidence="2 6">Belongs to the AAA ATPase family.</text>
</comment>
<dbReference type="Gene3D" id="1.10.8.60">
    <property type="match status" value="2"/>
</dbReference>
<keyword evidence="4 6" id="KW-0547">Nucleotide-binding</keyword>
<reference evidence="8" key="1">
    <citation type="journal article" date="2020" name="Fungal Divers.">
        <title>Resolving the Mortierellaceae phylogeny through synthesis of multi-gene phylogenetics and phylogenomics.</title>
        <authorList>
            <person name="Vandepol N."/>
            <person name="Liber J."/>
            <person name="Desiro A."/>
            <person name="Na H."/>
            <person name="Kennedy M."/>
            <person name="Barry K."/>
            <person name="Grigoriev I.V."/>
            <person name="Miller A.N."/>
            <person name="O'Donnell K."/>
            <person name="Stajich J.E."/>
            <person name="Bonito G."/>
        </authorList>
    </citation>
    <scope>NUCLEOTIDE SEQUENCE</scope>
    <source>
        <strain evidence="8">BC1065</strain>
    </source>
</reference>
<dbReference type="AlphaFoldDB" id="A0A9P6TYM7"/>
<organism evidence="8 9">
    <name type="scientific">Actinomortierella ambigua</name>
    <dbReference type="NCBI Taxonomy" id="1343610"/>
    <lineage>
        <taxon>Eukaryota</taxon>
        <taxon>Fungi</taxon>
        <taxon>Fungi incertae sedis</taxon>
        <taxon>Mucoromycota</taxon>
        <taxon>Mortierellomycotina</taxon>
        <taxon>Mortierellomycetes</taxon>
        <taxon>Mortierellales</taxon>
        <taxon>Mortierellaceae</taxon>
        <taxon>Actinomortierella</taxon>
    </lineage>
</organism>
<dbReference type="PANTHER" id="PTHR23077">
    <property type="entry name" value="AAA-FAMILY ATPASE"/>
    <property type="match status" value="1"/>
</dbReference>
<keyword evidence="5 6" id="KW-0067">ATP-binding</keyword>
<sequence>IPVVTVTISDLALLAPGELAKGLETILNNANKLASSGGVVVVFDNVELIFAKYDGDESLKQVFRTTVQNARPSPAMMQDILGSHRSKHGQERILPRMLLIGLTKEERLLDPLIRTLFDETSELEIPTPDERAVILNACISLRRLRVVPSPTTGSSPATSNERDLHHELVQKVAGKCHGYLPADLDVLCSHAIRISQRTTAPHQQQEDHLYSDAQKQQQQAHQFLDVQHLLGAMQHVHVSALRQSTSAQKVDPVPWSSIGGLDQVKATLEESVIWLYKHQASFARLGITPSKGILLYGPPGTGKTMLAKAVATESEANFMAISIPDLIKGEVGESEKAVARIFRTASRCSPCVVFLDELEAMFGTRESSGGFGKQLISQLLLDIDDCGPGVVILAATNHPEMVDSSILRPGRLDRLVYVPPPTKPEREAILRILGQRTKFAPTVNLELISDRTNNYTGADLKALVRQAGLAALKASRNSIHQEDFDVALQDVKPSIDPFAALTASWRTFSIAKT</sequence>
<dbReference type="PROSITE" id="PS00674">
    <property type="entry name" value="AAA"/>
    <property type="match status" value="1"/>
</dbReference>
<dbReference type="PANTHER" id="PTHR23077:SF171">
    <property type="entry name" value="NUCLEAR VALOSIN-CONTAINING PROTEIN-LIKE"/>
    <property type="match status" value="1"/>
</dbReference>
<dbReference type="Pfam" id="PF17862">
    <property type="entry name" value="AAA_lid_3"/>
    <property type="match status" value="1"/>
</dbReference>
<protein>
    <recommendedName>
        <fullName evidence="7">AAA+ ATPase domain-containing protein</fullName>
    </recommendedName>
</protein>
<evidence type="ECO:0000259" key="7">
    <source>
        <dbReference type="SMART" id="SM00382"/>
    </source>
</evidence>
<evidence type="ECO:0000256" key="1">
    <source>
        <dbReference type="ARBA" id="ARBA00004496"/>
    </source>
</evidence>
<evidence type="ECO:0000256" key="2">
    <source>
        <dbReference type="ARBA" id="ARBA00006914"/>
    </source>
</evidence>
<dbReference type="Gene3D" id="3.40.50.300">
    <property type="entry name" value="P-loop containing nucleotide triphosphate hydrolases"/>
    <property type="match status" value="1"/>
</dbReference>
<gene>
    <name evidence="8" type="ORF">DFQ27_008581</name>
</gene>
<evidence type="ECO:0000256" key="6">
    <source>
        <dbReference type="RuleBase" id="RU003651"/>
    </source>
</evidence>
<dbReference type="InterPro" id="IPR003593">
    <property type="entry name" value="AAA+_ATPase"/>
</dbReference>
<comment type="subcellular location">
    <subcellularLocation>
        <location evidence="1">Cytoplasm</location>
    </subcellularLocation>
</comment>
<evidence type="ECO:0000256" key="3">
    <source>
        <dbReference type="ARBA" id="ARBA00022490"/>
    </source>
</evidence>